<dbReference type="GO" id="GO:0046872">
    <property type="term" value="F:metal ion binding"/>
    <property type="evidence" value="ECO:0007669"/>
    <property type="project" value="UniProtKB-KW"/>
</dbReference>
<dbReference type="CDD" id="cd00454">
    <property type="entry name" value="TrHb1_N"/>
    <property type="match status" value="1"/>
</dbReference>
<keyword evidence="4" id="KW-0408">Iron</keyword>
<dbReference type="AlphaFoldDB" id="A0ABD5NMY1"/>
<name>A0ABD5NMY1_9EURY</name>
<gene>
    <name evidence="5" type="ORF">ACFOUR_08140</name>
</gene>
<dbReference type="EMBL" id="JBHSAQ010000003">
    <property type="protein sequence ID" value="MFC3958337.1"/>
    <property type="molecule type" value="Genomic_DNA"/>
</dbReference>
<dbReference type="Proteomes" id="UP001595846">
    <property type="component" value="Unassembled WGS sequence"/>
</dbReference>
<dbReference type="InterPro" id="IPR001486">
    <property type="entry name" value="Hemoglobin_trunc"/>
</dbReference>
<comment type="caution">
    <text evidence="5">The sequence shown here is derived from an EMBL/GenBank/DDBJ whole genome shotgun (WGS) entry which is preliminary data.</text>
</comment>
<dbReference type="Gene3D" id="1.10.490.10">
    <property type="entry name" value="Globins"/>
    <property type="match status" value="1"/>
</dbReference>
<dbReference type="SUPFAM" id="SSF46458">
    <property type="entry name" value="Globin-like"/>
    <property type="match status" value="1"/>
</dbReference>
<protein>
    <submittedName>
        <fullName evidence="5">Group 1 truncated hemoglobin</fullName>
    </submittedName>
</protein>
<sequence>MSQHNSIYDSIGGSETVEAVVSDFYDLVFDDPVLEPYFEGTDRGALFAHQVQFVSAVAGGPASYEGDDMERAHERLGITEEAFDRVTTYLADALRQNDVDEAAVDSILDHVAAFEPEIVDH</sequence>
<keyword evidence="2" id="KW-0349">Heme</keyword>
<keyword evidence="1" id="KW-0813">Transport</keyword>
<dbReference type="Pfam" id="PF01152">
    <property type="entry name" value="Bac_globin"/>
    <property type="match status" value="1"/>
</dbReference>
<evidence type="ECO:0000256" key="2">
    <source>
        <dbReference type="ARBA" id="ARBA00022617"/>
    </source>
</evidence>
<dbReference type="InterPro" id="IPR012292">
    <property type="entry name" value="Globin/Proto"/>
</dbReference>
<keyword evidence="6" id="KW-1185">Reference proteome</keyword>
<dbReference type="RefSeq" id="WP_256531317.1">
    <property type="nucleotide sequence ID" value="NZ_CP101824.1"/>
</dbReference>
<accession>A0ABD5NMY1</accession>
<dbReference type="GeneID" id="73904046"/>
<reference evidence="5 6" key="1">
    <citation type="journal article" date="2019" name="Int. J. Syst. Evol. Microbiol.">
        <title>The Global Catalogue of Microorganisms (GCM) 10K type strain sequencing project: providing services to taxonomists for standard genome sequencing and annotation.</title>
        <authorList>
            <consortium name="The Broad Institute Genomics Platform"/>
            <consortium name="The Broad Institute Genome Sequencing Center for Infectious Disease"/>
            <person name="Wu L."/>
            <person name="Ma J."/>
        </authorList>
    </citation>
    <scope>NUCLEOTIDE SEQUENCE [LARGE SCALE GENOMIC DNA]</scope>
    <source>
        <strain evidence="5 6">IBRC-M 10256</strain>
    </source>
</reference>
<evidence type="ECO:0000313" key="5">
    <source>
        <dbReference type="EMBL" id="MFC3958337.1"/>
    </source>
</evidence>
<proteinExistence type="predicted"/>
<evidence type="ECO:0000256" key="4">
    <source>
        <dbReference type="ARBA" id="ARBA00023004"/>
    </source>
</evidence>
<dbReference type="InterPro" id="IPR009050">
    <property type="entry name" value="Globin-like_sf"/>
</dbReference>
<evidence type="ECO:0000313" key="6">
    <source>
        <dbReference type="Proteomes" id="UP001595846"/>
    </source>
</evidence>
<organism evidence="5 6">
    <name type="scientific">Halovivax cerinus</name>
    <dbReference type="NCBI Taxonomy" id="1487865"/>
    <lineage>
        <taxon>Archaea</taxon>
        <taxon>Methanobacteriati</taxon>
        <taxon>Methanobacteriota</taxon>
        <taxon>Stenosarchaea group</taxon>
        <taxon>Halobacteria</taxon>
        <taxon>Halobacteriales</taxon>
        <taxon>Natrialbaceae</taxon>
        <taxon>Halovivax</taxon>
    </lineage>
</organism>
<evidence type="ECO:0000256" key="3">
    <source>
        <dbReference type="ARBA" id="ARBA00022723"/>
    </source>
</evidence>
<keyword evidence="3" id="KW-0479">Metal-binding</keyword>
<evidence type="ECO:0000256" key="1">
    <source>
        <dbReference type="ARBA" id="ARBA00022448"/>
    </source>
</evidence>